<keyword evidence="1" id="KW-0378">Hydrolase</keyword>
<evidence type="ECO:0000259" key="2">
    <source>
        <dbReference type="PROSITE" id="PS50994"/>
    </source>
</evidence>
<dbReference type="InterPro" id="IPR054722">
    <property type="entry name" value="PolX-like_BBD"/>
</dbReference>
<keyword evidence="1" id="KW-0645">Protease</keyword>
<feature type="domain" description="Integrase catalytic" evidence="2">
    <location>
        <begin position="193"/>
        <end position="255"/>
    </location>
</feature>
<dbReference type="EMBL" id="BQNB010016964">
    <property type="protein sequence ID" value="GJT57810.1"/>
    <property type="molecule type" value="Genomic_DNA"/>
</dbReference>
<proteinExistence type="predicted"/>
<name>A0ABQ5F4P7_9ASTR</name>
<organism evidence="3 4">
    <name type="scientific">Tanacetum coccineum</name>
    <dbReference type="NCBI Taxonomy" id="301880"/>
    <lineage>
        <taxon>Eukaryota</taxon>
        <taxon>Viridiplantae</taxon>
        <taxon>Streptophyta</taxon>
        <taxon>Embryophyta</taxon>
        <taxon>Tracheophyta</taxon>
        <taxon>Spermatophyta</taxon>
        <taxon>Magnoliopsida</taxon>
        <taxon>eudicotyledons</taxon>
        <taxon>Gunneridae</taxon>
        <taxon>Pentapetalae</taxon>
        <taxon>asterids</taxon>
        <taxon>campanulids</taxon>
        <taxon>Asterales</taxon>
        <taxon>Asteraceae</taxon>
        <taxon>Asteroideae</taxon>
        <taxon>Anthemideae</taxon>
        <taxon>Anthemidinae</taxon>
        <taxon>Tanacetum</taxon>
    </lineage>
</organism>
<reference evidence="3" key="2">
    <citation type="submission" date="2022-01" db="EMBL/GenBank/DDBJ databases">
        <authorList>
            <person name="Yamashiro T."/>
            <person name="Shiraishi A."/>
            <person name="Satake H."/>
            <person name="Nakayama K."/>
        </authorList>
    </citation>
    <scope>NUCLEOTIDE SEQUENCE</scope>
</reference>
<dbReference type="Pfam" id="PF22936">
    <property type="entry name" value="Pol_BBD"/>
    <property type="match status" value="1"/>
</dbReference>
<dbReference type="Gene3D" id="3.30.420.10">
    <property type="entry name" value="Ribonuclease H-like superfamily/Ribonuclease H"/>
    <property type="match status" value="1"/>
</dbReference>
<dbReference type="InterPro" id="IPR001584">
    <property type="entry name" value="Integrase_cat-core"/>
</dbReference>
<dbReference type="PROSITE" id="PS50994">
    <property type="entry name" value="INTEGRASE"/>
    <property type="match status" value="1"/>
</dbReference>
<accession>A0ABQ5F4P7</accession>
<protein>
    <submittedName>
        <fullName evidence="3">Retrovirus-related pol polyprotein from transposon TNT 1-94</fullName>
    </submittedName>
</protein>
<dbReference type="Proteomes" id="UP001151760">
    <property type="component" value="Unassembled WGS sequence"/>
</dbReference>
<dbReference type="PANTHER" id="PTHR42648">
    <property type="entry name" value="TRANSPOSASE, PUTATIVE-RELATED"/>
    <property type="match status" value="1"/>
</dbReference>
<gene>
    <name evidence="3" type="ORF">Tco_0992864</name>
</gene>
<comment type="caution">
    <text evidence="3">The sequence shown here is derived from an EMBL/GenBank/DDBJ whole genome shotgun (WGS) entry which is preliminary data.</text>
</comment>
<dbReference type="InterPro" id="IPR039537">
    <property type="entry name" value="Retrotran_Ty1/copia-like"/>
</dbReference>
<reference evidence="3" key="1">
    <citation type="journal article" date="2022" name="Int. J. Mol. Sci.">
        <title>Draft Genome of Tanacetum Coccineum: Genomic Comparison of Closely Related Tanacetum-Family Plants.</title>
        <authorList>
            <person name="Yamashiro T."/>
            <person name="Shiraishi A."/>
            <person name="Nakayama K."/>
            <person name="Satake H."/>
        </authorList>
    </citation>
    <scope>NUCLEOTIDE SEQUENCE</scope>
</reference>
<dbReference type="InterPro" id="IPR012337">
    <property type="entry name" value="RNaseH-like_sf"/>
</dbReference>
<dbReference type="SUPFAM" id="SSF53098">
    <property type="entry name" value="Ribonuclease H-like"/>
    <property type="match status" value="1"/>
</dbReference>
<keyword evidence="4" id="KW-1185">Reference proteome</keyword>
<dbReference type="PANTHER" id="PTHR42648:SF32">
    <property type="entry name" value="RIBONUCLEASE H-LIKE DOMAIN, GAG-PRE-INTEGRASE DOMAIN PROTEIN-RELATED"/>
    <property type="match status" value="1"/>
</dbReference>
<evidence type="ECO:0000313" key="3">
    <source>
        <dbReference type="EMBL" id="GJT57810.1"/>
    </source>
</evidence>
<sequence>MDLMTITLTTVSSTLGVKYVVVLHMKHLTALRNTPTPRDQGLPAGNQNPLKSGFTKGTNCVKMSVHDYLKRFVWYLDSGCSRHMTWIKQYLHRYSKESGPKVIFGDDSSGNTKGYGSVNCNGITFTRVAYVNGLKHNLISISQLCDANYKVLFTKTQGTIYNQNDEVVLIAPRRRNVYIIDIKMENLNEVRVKELRSDNGTKFKNHKLEELYDEKGIYQNFSSPCTPEQNDVAERRNITLIKAARTMLNSAKLPK</sequence>
<evidence type="ECO:0000313" key="4">
    <source>
        <dbReference type="Proteomes" id="UP001151760"/>
    </source>
</evidence>
<evidence type="ECO:0000256" key="1">
    <source>
        <dbReference type="ARBA" id="ARBA00022670"/>
    </source>
</evidence>
<dbReference type="InterPro" id="IPR036397">
    <property type="entry name" value="RNaseH_sf"/>
</dbReference>